<organism evidence="4">
    <name type="scientific">Chaetoceros debilis</name>
    <dbReference type="NCBI Taxonomy" id="122233"/>
    <lineage>
        <taxon>Eukaryota</taxon>
        <taxon>Sar</taxon>
        <taxon>Stramenopiles</taxon>
        <taxon>Ochrophyta</taxon>
        <taxon>Bacillariophyta</taxon>
        <taxon>Coscinodiscophyceae</taxon>
        <taxon>Chaetocerotophycidae</taxon>
        <taxon>Chaetocerotales</taxon>
        <taxon>Chaetocerotaceae</taxon>
        <taxon>Chaetoceros</taxon>
    </lineage>
</organism>
<feature type="domain" description="Alcohol dehydrogenase-like C-terminal" evidence="2">
    <location>
        <begin position="169"/>
        <end position="274"/>
    </location>
</feature>
<evidence type="ECO:0000259" key="2">
    <source>
        <dbReference type="Pfam" id="PF00107"/>
    </source>
</evidence>
<dbReference type="InterPro" id="IPR036291">
    <property type="entry name" value="NAD(P)-bd_dom_sf"/>
</dbReference>
<dbReference type="Pfam" id="PF16884">
    <property type="entry name" value="ADH_N_2"/>
    <property type="match status" value="1"/>
</dbReference>
<dbReference type="PANTHER" id="PTHR43205:SF7">
    <property type="entry name" value="PROSTAGLANDIN REDUCTASE 1"/>
    <property type="match status" value="1"/>
</dbReference>
<dbReference type="AlphaFoldDB" id="A0A7S3PXI6"/>
<name>A0A7S3PXI6_9STRA</name>
<dbReference type="Gene3D" id="3.90.180.10">
    <property type="entry name" value="Medium-chain alcohol dehydrogenases, catalytic domain"/>
    <property type="match status" value="1"/>
</dbReference>
<keyword evidence="1" id="KW-0560">Oxidoreductase</keyword>
<sequence length="356" mass="38486">MLLSKTVLPNKTWTLRSFPEKQFCATENAELLEEDLDLKNVDDDKIIVEVHAVSIDAFIRTMLDSNANPAHGGVGLNCPIPALGYGKVIRGNDKFKEGAMVTGLMQAAKYSVSGGEGMQKLVSLPRAPSSVFLHQMGISGIAAYIGMFVSPRKYPRKGETVVISAAAGAVGCIAAQMAKLCGARVVGIAGGEKKKEFLLKELKLDGAVDYKSTTKTVAEQLDEQCPDGIDFFFDNVGGSTLDCVLQRINLHARISICGAISQYDSGKINNKQSIVGPAHYIKVAETSSTISGFNMMHYQSHFLKAIGYLSWHYYRGNIVCPEHVEKGINSFAKSLEMLFAGGHCGRLIVDISGDIE</sequence>
<protein>
    <recommendedName>
        <fullName evidence="5">Enoyl reductase (ER) domain-containing protein</fullName>
    </recommendedName>
</protein>
<dbReference type="Gene3D" id="3.40.50.720">
    <property type="entry name" value="NAD(P)-binding Rossmann-like Domain"/>
    <property type="match status" value="1"/>
</dbReference>
<dbReference type="FunFam" id="3.40.50.720:FF:000121">
    <property type="entry name" value="Prostaglandin reductase 2"/>
    <property type="match status" value="1"/>
</dbReference>
<evidence type="ECO:0008006" key="5">
    <source>
        <dbReference type="Google" id="ProtNLM"/>
    </source>
</evidence>
<feature type="domain" description="Oxidoreductase N-terminal" evidence="3">
    <location>
        <begin position="11"/>
        <end position="121"/>
    </location>
</feature>
<proteinExistence type="predicted"/>
<dbReference type="InterPro" id="IPR041694">
    <property type="entry name" value="ADH_N_2"/>
</dbReference>
<evidence type="ECO:0000313" key="4">
    <source>
        <dbReference type="EMBL" id="CAE0458564.1"/>
    </source>
</evidence>
<dbReference type="CDD" id="cd05288">
    <property type="entry name" value="PGDH"/>
    <property type="match status" value="1"/>
</dbReference>
<accession>A0A7S3PXI6</accession>
<reference evidence="4" key="1">
    <citation type="submission" date="2021-01" db="EMBL/GenBank/DDBJ databases">
        <authorList>
            <person name="Corre E."/>
            <person name="Pelletier E."/>
            <person name="Niang G."/>
            <person name="Scheremetjew M."/>
            <person name="Finn R."/>
            <person name="Kale V."/>
            <person name="Holt S."/>
            <person name="Cochrane G."/>
            <person name="Meng A."/>
            <person name="Brown T."/>
            <person name="Cohen L."/>
        </authorList>
    </citation>
    <scope>NUCLEOTIDE SEQUENCE</scope>
    <source>
        <strain evidence="4">MM31A-1</strain>
    </source>
</reference>
<gene>
    <name evidence="4" type="ORF">CDEB00056_LOCUS3405</name>
</gene>
<evidence type="ECO:0000259" key="3">
    <source>
        <dbReference type="Pfam" id="PF16884"/>
    </source>
</evidence>
<dbReference type="SUPFAM" id="SSF51735">
    <property type="entry name" value="NAD(P)-binding Rossmann-fold domains"/>
    <property type="match status" value="1"/>
</dbReference>
<dbReference type="InterPro" id="IPR013149">
    <property type="entry name" value="ADH-like_C"/>
</dbReference>
<dbReference type="InterPro" id="IPR011032">
    <property type="entry name" value="GroES-like_sf"/>
</dbReference>
<evidence type="ECO:0000256" key="1">
    <source>
        <dbReference type="ARBA" id="ARBA00023002"/>
    </source>
</evidence>
<dbReference type="PANTHER" id="PTHR43205">
    <property type="entry name" value="PROSTAGLANDIN REDUCTASE"/>
    <property type="match status" value="1"/>
</dbReference>
<dbReference type="GO" id="GO:0016628">
    <property type="term" value="F:oxidoreductase activity, acting on the CH-CH group of donors, NAD or NADP as acceptor"/>
    <property type="evidence" value="ECO:0007669"/>
    <property type="project" value="InterPro"/>
</dbReference>
<dbReference type="SUPFAM" id="SSF50129">
    <property type="entry name" value="GroES-like"/>
    <property type="match status" value="1"/>
</dbReference>
<dbReference type="EMBL" id="HBIO01004900">
    <property type="protein sequence ID" value="CAE0458564.1"/>
    <property type="molecule type" value="Transcribed_RNA"/>
</dbReference>
<dbReference type="Pfam" id="PF00107">
    <property type="entry name" value="ADH_zinc_N"/>
    <property type="match status" value="1"/>
</dbReference>
<dbReference type="InterPro" id="IPR045010">
    <property type="entry name" value="MDR_fam"/>
</dbReference>